<dbReference type="PANTHER" id="PTHR21678">
    <property type="entry name" value="GROWTH INHIBITION AND DIFFERENTIATION RELATED PROTEIN 88"/>
    <property type="match status" value="1"/>
</dbReference>
<name>A0AA47PAB1_MERPO</name>
<reference evidence="2" key="1">
    <citation type="journal article" date="2023" name="Front. Mar. Sci.">
        <title>A new Merluccius polli reference genome to investigate the effects of global change in West African waters.</title>
        <authorList>
            <person name="Mateo J.L."/>
            <person name="Blanco-Fernandez C."/>
            <person name="Garcia-Vazquez E."/>
            <person name="Machado-Schiaffino G."/>
        </authorList>
    </citation>
    <scope>NUCLEOTIDE SEQUENCE</scope>
    <source>
        <strain evidence="2">C29</strain>
        <tissue evidence="2">Fin</tissue>
    </source>
</reference>
<gene>
    <name evidence="2" type="primary">R3hcc1l</name>
    <name evidence="2" type="ORF">N1851_006547</name>
</gene>
<feature type="compositionally biased region" description="Basic residues" evidence="1">
    <location>
        <begin position="55"/>
        <end position="80"/>
    </location>
</feature>
<sequence>MGSEPRDPGHSPRSSHRADRHITAVQWEAYTCRARFTTYSHPFISLWRQIRMRSSRQIRMKPSRQIRMKPSRQIRMKPSSRTRTEPVVPVKPVPANPPRSKRPDKKRPDASKDKLNKTDDPEAKPRPRPRYSDKSRKNKRNKSGQESKTAGSVAQEEDAGKAEESQAQEEQLNGHPAGTKEEQEVVVVTEMERLSIASENEEEDSWDTLFNDDGDCLDSHLLEELAVKEGRKKKSIQEARFDYYNMDREGDDDIDMTDEELSHIIEIYDFPQEFKTEDLLKLFQSHQQKGLDIQWVDESHALALFSSPVAARDALRSKQPLLKVRPLSKSSAATKAKARSCSEYLLPSKERPPTSTALAHRLVMGALGVRSPQSKEERDAERKKLQDARVDVVSVGVPAADGDALVAHVVAGEALLEPWRDKEERGALTAKTQNPTTAEIRRQLDRSGGSLSLSHLPSPAVQSMVQDSLVALGLKSARPRFMMREEKRSRRRWP</sequence>
<dbReference type="EMBL" id="JAOPHQ010001143">
    <property type="protein sequence ID" value="KAK0152062.1"/>
    <property type="molecule type" value="Genomic_DNA"/>
</dbReference>
<dbReference type="Proteomes" id="UP001174136">
    <property type="component" value="Unassembled WGS sequence"/>
</dbReference>
<evidence type="ECO:0000313" key="2">
    <source>
        <dbReference type="EMBL" id="KAK0152062.1"/>
    </source>
</evidence>
<accession>A0AA47PAB1</accession>
<proteinExistence type="predicted"/>
<evidence type="ECO:0000256" key="1">
    <source>
        <dbReference type="SAM" id="MobiDB-lite"/>
    </source>
</evidence>
<dbReference type="InterPro" id="IPR012677">
    <property type="entry name" value="Nucleotide-bd_a/b_plait_sf"/>
</dbReference>
<feature type="region of interest" description="Disordered" evidence="1">
    <location>
        <begin position="55"/>
        <end position="186"/>
    </location>
</feature>
<dbReference type="Gene3D" id="3.30.70.330">
    <property type="match status" value="1"/>
</dbReference>
<protein>
    <submittedName>
        <fullName evidence="2">Coiled-coil domain-containing protein R3HCC1L</fullName>
    </submittedName>
</protein>
<keyword evidence="3" id="KW-1185">Reference proteome</keyword>
<dbReference type="PANTHER" id="PTHR21678:SF7">
    <property type="entry name" value="COILED-COIL DOMAIN-CONTAINING PROTEIN R3HCC1L"/>
    <property type="match status" value="1"/>
</dbReference>
<evidence type="ECO:0000313" key="3">
    <source>
        <dbReference type="Proteomes" id="UP001174136"/>
    </source>
</evidence>
<comment type="caution">
    <text evidence="2">The sequence shown here is derived from an EMBL/GenBank/DDBJ whole genome shotgun (WGS) entry which is preliminary data.</text>
</comment>
<organism evidence="2 3">
    <name type="scientific">Merluccius polli</name>
    <name type="common">Benguela hake</name>
    <name type="synonym">Merluccius cadenati</name>
    <dbReference type="NCBI Taxonomy" id="89951"/>
    <lineage>
        <taxon>Eukaryota</taxon>
        <taxon>Metazoa</taxon>
        <taxon>Chordata</taxon>
        <taxon>Craniata</taxon>
        <taxon>Vertebrata</taxon>
        <taxon>Euteleostomi</taxon>
        <taxon>Actinopterygii</taxon>
        <taxon>Neopterygii</taxon>
        <taxon>Teleostei</taxon>
        <taxon>Neoteleostei</taxon>
        <taxon>Acanthomorphata</taxon>
        <taxon>Zeiogadaria</taxon>
        <taxon>Gadariae</taxon>
        <taxon>Gadiformes</taxon>
        <taxon>Gadoidei</taxon>
        <taxon>Merlucciidae</taxon>
        <taxon>Merluccius</taxon>
    </lineage>
</organism>
<dbReference type="AlphaFoldDB" id="A0AA47PAB1"/>
<dbReference type="InterPro" id="IPR039884">
    <property type="entry name" value="R3HC1/R3HCL"/>
</dbReference>
<feature type="compositionally biased region" description="Basic and acidic residues" evidence="1">
    <location>
        <begin position="106"/>
        <end position="135"/>
    </location>
</feature>